<organism evidence="5 6">
    <name type="scientific">Pedococcus cremeus</name>
    <dbReference type="NCBI Taxonomy" id="587636"/>
    <lineage>
        <taxon>Bacteria</taxon>
        <taxon>Bacillati</taxon>
        <taxon>Actinomycetota</taxon>
        <taxon>Actinomycetes</taxon>
        <taxon>Micrococcales</taxon>
        <taxon>Intrasporangiaceae</taxon>
        <taxon>Pedococcus</taxon>
    </lineage>
</organism>
<dbReference type="InterPro" id="IPR051201">
    <property type="entry name" value="Chloro_Bact_Ser_Proteases"/>
</dbReference>
<keyword evidence="6" id="KW-1185">Reference proteome</keyword>
<keyword evidence="4" id="KW-1133">Transmembrane helix</keyword>
<keyword evidence="4" id="KW-0472">Membrane</keyword>
<evidence type="ECO:0000313" key="5">
    <source>
        <dbReference type="EMBL" id="SES49402.1"/>
    </source>
</evidence>
<keyword evidence="1" id="KW-0645">Protease</keyword>
<keyword evidence="2" id="KW-0378">Hydrolase</keyword>
<evidence type="ECO:0000256" key="3">
    <source>
        <dbReference type="SAM" id="MobiDB-lite"/>
    </source>
</evidence>
<feature type="compositionally biased region" description="Low complexity" evidence="3">
    <location>
        <begin position="1"/>
        <end position="16"/>
    </location>
</feature>
<dbReference type="PANTHER" id="PTHR43343">
    <property type="entry name" value="PEPTIDASE S12"/>
    <property type="match status" value="1"/>
</dbReference>
<dbReference type="PRINTS" id="PR00834">
    <property type="entry name" value="PROTEASES2C"/>
</dbReference>
<dbReference type="GO" id="GO:0004252">
    <property type="term" value="F:serine-type endopeptidase activity"/>
    <property type="evidence" value="ECO:0007669"/>
    <property type="project" value="InterPro"/>
</dbReference>
<dbReference type="STRING" id="587636.SAMN05216199_0358"/>
<feature type="transmembrane region" description="Helical" evidence="4">
    <location>
        <begin position="41"/>
        <end position="59"/>
    </location>
</feature>
<name>A0A1H9XTA3_9MICO</name>
<reference evidence="6" key="1">
    <citation type="submission" date="2016-10" db="EMBL/GenBank/DDBJ databases">
        <authorList>
            <person name="Varghese N."/>
            <person name="Submissions S."/>
        </authorList>
    </citation>
    <scope>NUCLEOTIDE SEQUENCE [LARGE SCALE GENOMIC DNA]</scope>
    <source>
        <strain evidence="6">CGMCC 1.6963</strain>
    </source>
</reference>
<dbReference type="PANTHER" id="PTHR43343:SF3">
    <property type="entry name" value="PROTEASE DO-LIKE 8, CHLOROPLASTIC"/>
    <property type="match status" value="1"/>
</dbReference>
<accession>A0A1H9XTA3</accession>
<dbReference type="Proteomes" id="UP000199019">
    <property type="component" value="Unassembled WGS sequence"/>
</dbReference>
<dbReference type="InterPro" id="IPR009003">
    <property type="entry name" value="Peptidase_S1_PA"/>
</dbReference>
<proteinExistence type="predicted"/>
<feature type="region of interest" description="Disordered" evidence="3">
    <location>
        <begin position="1"/>
        <end position="21"/>
    </location>
</feature>
<evidence type="ECO:0000313" key="6">
    <source>
        <dbReference type="Proteomes" id="UP000199019"/>
    </source>
</evidence>
<evidence type="ECO:0000256" key="2">
    <source>
        <dbReference type="ARBA" id="ARBA00022801"/>
    </source>
</evidence>
<dbReference type="AlphaFoldDB" id="A0A1H9XTA3"/>
<evidence type="ECO:0000256" key="4">
    <source>
        <dbReference type="SAM" id="Phobius"/>
    </source>
</evidence>
<dbReference type="OrthoDB" id="9758917at2"/>
<protein>
    <submittedName>
        <fullName evidence="5">Trypsin-like peptidase domain-containing protein</fullName>
    </submittedName>
</protein>
<dbReference type="SUPFAM" id="SSF50494">
    <property type="entry name" value="Trypsin-like serine proteases"/>
    <property type="match status" value="1"/>
</dbReference>
<keyword evidence="4" id="KW-0812">Transmembrane</keyword>
<sequence>MLPSTAAEPPTVVPPAESERAEGGRAARLLRGIRARRWRRLAAVAVVLALAATLGALVLRPDTPALTRRDVERAVDQRVGSALEQQQEKPPPASVVYQAVLPSLVQVVTRSGDGSVGTGAGVVVNAAGAVLTALHVVDGATFLQVRFADGTRARATVATRRDADDIAVLTVDRLPDVVVPAVLGGSAQVGQPVVAVGHPFGLTRTVTSGVVSGLDRTVRLDDGGTLDGLIQFDAAVNPGNSGGPLLDEAGRVIGIVTGLANPADQAFFVGVGFAVPIENAAAAAHAPPV</sequence>
<dbReference type="Pfam" id="PF13365">
    <property type="entry name" value="Trypsin_2"/>
    <property type="match status" value="1"/>
</dbReference>
<dbReference type="InterPro" id="IPR001940">
    <property type="entry name" value="Peptidase_S1C"/>
</dbReference>
<dbReference type="EMBL" id="FOHB01000012">
    <property type="protein sequence ID" value="SES49402.1"/>
    <property type="molecule type" value="Genomic_DNA"/>
</dbReference>
<evidence type="ECO:0000256" key="1">
    <source>
        <dbReference type="ARBA" id="ARBA00022670"/>
    </source>
</evidence>
<dbReference type="Gene3D" id="2.40.10.120">
    <property type="match status" value="1"/>
</dbReference>
<dbReference type="GO" id="GO:0006508">
    <property type="term" value="P:proteolysis"/>
    <property type="evidence" value="ECO:0007669"/>
    <property type="project" value="UniProtKB-KW"/>
</dbReference>
<gene>
    <name evidence="5" type="ORF">SAMN05216199_0358</name>
</gene>